<evidence type="ECO:0000259" key="1">
    <source>
        <dbReference type="Pfam" id="PF13471"/>
    </source>
</evidence>
<dbReference type="Proteomes" id="UP000190092">
    <property type="component" value="Unassembled WGS sequence"/>
</dbReference>
<dbReference type="InterPro" id="IPR053521">
    <property type="entry name" value="McjB-like"/>
</dbReference>
<reference evidence="3" key="1">
    <citation type="submission" date="2017-02" db="EMBL/GenBank/DDBJ databases">
        <authorList>
            <person name="Varghese N."/>
            <person name="Submissions S."/>
        </authorList>
    </citation>
    <scope>NUCLEOTIDE SEQUENCE [LARGE SCALE GENOMIC DNA]</scope>
    <source>
        <strain evidence="3">ATCC 27094</strain>
    </source>
</reference>
<dbReference type="AlphaFoldDB" id="A0A1T4SZI1"/>
<dbReference type="STRING" id="225324.SAMN02745126_05319"/>
<name>A0A1T4SZI1_9HYPH</name>
<dbReference type="OrthoDB" id="7376263at2"/>
<dbReference type="InterPro" id="IPR032708">
    <property type="entry name" value="McjB_C"/>
</dbReference>
<feature type="domain" description="Microcin J25-processing protein McjB C-terminal" evidence="1">
    <location>
        <begin position="28"/>
        <end position="127"/>
    </location>
</feature>
<evidence type="ECO:0000313" key="2">
    <source>
        <dbReference type="EMBL" id="SKA33338.1"/>
    </source>
</evidence>
<proteinExistence type="predicted"/>
<gene>
    <name evidence="2" type="ORF">SAMN02745126_05319</name>
</gene>
<dbReference type="EMBL" id="FUWJ01000011">
    <property type="protein sequence ID" value="SKA33338.1"/>
    <property type="molecule type" value="Genomic_DNA"/>
</dbReference>
<dbReference type="RefSeq" id="WP_085937060.1">
    <property type="nucleotide sequence ID" value="NZ_FUWJ01000011.1"/>
</dbReference>
<protein>
    <submittedName>
        <fullName evidence="2">Transglutaminase-like superfamily protein</fullName>
    </submittedName>
</protein>
<dbReference type="Pfam" id="PF13471">
    <property type="entry name" value="Transglut_core3"/>
    <property type="match status" value="1"/>
</dbReference>
<evidence type="ECO:0000313" key="3">
    <source>
        <dbReference type="Proteomes" id="UP000190092"/>
    </source>
</evidence>
<keyword evidence="3" id="KW-1185">Reference proteome</keyword>
<accession>A0A1T4SZI1</accession>
<dbReference type="NCBIfam" id="NF033537">
    <property type="entry name" value="lasso_biosyn_B2"/>
    <property type="match status" value="1"/>
</dbReference>
<organism evidence="2 3">
    <name type="scientific">Enhydrobacter aerosaccus</name>
    <dbReference type="NCBI Taxonomy" id="225324"/>
    <lineage>
        <taxon>Bacteria</taxon>
        <taxon>Pseudomonadati</taxon>
        <taxon>Pseudomonadota</taxon>
        <taxon>Alphaproteobacteria</taxon>
        <taxon>Hyphomicrobiales</taxon>
        <taxon>Enhydrobacter</taxon>
    </lineage>
</organism>
<sequence>MSRLTAFAGLTGVDRRLLVEAFATLLLIRIALHAWRLERLRKWAARPGTGTAPLERIVWAVRTASRHLPGTTCLCSALSLQRMLSSRGYGSALHIGVSRNGERFGAHAWLVRDGEVLIGEREAADYTFLTAWAAGDSSS</sequence>